<gene>
    <name evidence="2" type="primary">PGBD2</name>
    <name evidence="2" type="ORF">T12_11914</name>
</gene>
<evidence type="ECO:0000259" key="1">
    <source>
        <dbReference type="Pfam" id="PF13843"/>
    </source>
</evidence>
<name>A0A0V0Z575_9BILA</name>
<dbReference type="GO" id="GO:0043565">
    <property type="term" value="F:sequence-specific DNA binding"/>
    <property type="evidence" value="ECO:0007669"/>
    <property type="project" value="TreeGrafter"/>
</dbReference>
<evidence type="ECO:0000313" key="2">
    <source>
        <dbReference type="EMBL" id="KRY07516.1"/>
    </source>
</evidence>
<sequence>MQQQGIHSVTARDTAVHWSDTAVSKALLIYAARHWCTGCHQLYEPQLFYENKEKLVKGDKMSKVTPLYKLLNSSLVKHGMFHEKLSVDESIVPYFGRHAAKMFLKGKPIRFGYKVWMLCGNDGYPYHMTIYQGKEIHAPKVPLSTRVIRSMVDIIQETSNTTRHTLYFDNFFNSYDLLVMLSELKMRAIGTIRPYRRNDADAVMLPDKDLMKQNRSSFGFRIKWHDNAIIKIRSNLMTHTAPCSVRNDE</sequence>
<dbReference type="InterPro" id="IPR052638">
    <property type="entry name" value="PiggyBac_TE-derived"/>
</dbReference>
<feature type="domain" description="PiggyBac transposable element-derived protein" evidence="1">
    <location>
        <begin position="49"/>
        <end position="229"/>
    </location>
</feature>
<organism evidence="2 3">
    <name type="scientific">Trichinella patagoniensis</name>
    <dbReference type="NCBI Taxonomy" id="990121"/>
    <lineage>
        <taxon>Eukaryota</taxon>
        <taxon>Metazoa</taxon>
        <taxon>Ecdysozoa</taxon>
        <taxon>Nematoda</taxon>
        <taxon>Enoplea</taxon>
        <taxon>Dorylaimia</taxon>
        <taxon>Trichinellida</taxon>
        <taxon>Trichinellidae</taxon>
        <taxon>Trichinella</taxon>
    </lineage>
</organism>
<dbReference type="PANTHER" id="PTHR47055:SF3">
    <property type="entry name" value="PHORBOL-ESTER_DAG-TYPE DOMAIN-CONTAINING PROTEIN"/>
    <property type="match status" value="1"/>
</dbReference>
<comment type="caution">
    <text evidence="2">The sequence shown here is derived from an EMBL/GenBank/DDBJ whole genome shotgun (WGS) entry which is preliminary data.</text>
</comment>
<dbReference type="PANTHER" id="PTHR47055">
    <property type="entry name" value="DDE_TNP_1_7 DOMAIN-CONTAINING PROTEIN"/>
    <property type="match status" value="1"/>
</dbReference>
<dbReference type="EMBL" id="JYDQ01000447">
    <property type="protein sequence ID" value="KRY07516.1"/>
    <property type="molecule type" value="Genomic_DNA"/>
</dbReference>
<dbReference type="AlphaFoldDB" id="A0A0V0Z575"/>
<keyword evidence="3" id="KW-1185">Reference proteome</keyword>
<accession>A0A0V0Z575</accession>
<proteinExistence type="predicted"/>
<dbReference type="InterPro" id="IPR029526">
    <property type="entry name" value="PGBD"/>
</dbReference>
<reference evidence="2 3" key="1">
    <citation type="submission" date="2015-01" db="EMBL/GenBank/DDBJ databases">
        <title>Evolution of Trichinella species and genotypes.</title>
        <authorList>
            <person name="Korhonen P.K."/>
            <person name="Edoardo P."/>
            <person name="Giuseppe L.R."/>
            <person name="Gasser R.B."/>
        </authorList>
    </citation>
    <scope>NUCLEOTIDE SEQUENCE [LARGE SCALE GENOMIC DNA]</scope>
    <source>
        <strain evidence="2">ISS2496</strain>
    </source>
</reference>
<dbReference type="Pfam" id="PF13843">
    <property type="entry name" value="DDE_Tnp_1_7"/>
    <property type="match status" value="1"/>
</dbReference>
<dbReference type="Proteomes" id="UP000054783">
    <property type="component" value="Unassembled WGS sequence"/>
</dbReference>
<protein>
    <submittedName>
        <fullName evidence="2">PiggyBac transposable element-derived protein 2</fullName>
    </submittedName>
</protein>
<dbReference type="STRING" id="990121.A0A0V0Z575"/>
<evidence type="ECO:0000313" key="3">
    <source>
        <dbReference type="Proteomes" id="UP000054783"/>
    </source>
</evidence>